<dbReference type="InParanoid" id="Q4UA07"/>
<dbReference type="GO" id="GO:0016020">
    <property type="term" value="C:membrane"/>
    <property type="evidence" value="ECO:0007669"/>
    <property type="project" value="UniProtKB-SubCell"/>
</dbReference>
<feature type="domain" description="Palmitoyltransferase DHHC" evidence="8">
    <location>
        <begin position="144"/>
        <end position="263"/>
    </location>
</feature>
<feature type="transmembrane region" description="Helical" evidence="7">
    <location>
        <begin position="38"/>
        <end position="57"/>
    </location>
</feature>
<dbReference type="FunCoup" id="Q4UA07">
    <property type="interactions" value="17"/>
</dbReference>
<reference evidence="9 10" key="1">
    <citation type="journal article" date="2005" name="Science">
        <title>Genome of the host-cell transforming parasite Theileria annulata compared with T. parva.</title>
        <authorList>
            <person name="Pain A."/>
            <person name="Renauld H."/>
            <person name="Berriman M."/>
            <person name="Murphy L."/>
            <person name="Yeats C.A."/>
            <person name="Weir W."/>
            <person name="Kerhornou A."/>
            <person name="Aslett M."/>
            <person name="Bishop R."/>
            <person name="Bouchier C."/>
            <person name="Cochet M."/>
            <person name="Coulson R.M.R."/>
            <person name="Cronin A."/>
            <person name="de Villiers E.P."/>
            <person name="Fraser A."/>
            <person name="Fosker N."/>
            <person name="Gardner M."/>
            <person name="Goble A."/>
            <person name="Griffiths-Jones S."/>
            <person name="Harris D.E."/>
            <person name="Katzer F."/>
            <person name="Larke N."/>
            <person name="Lord A."/>
            <person name="Maser P."/>
            <person name="McKellar S."/>
            <person name="Mooney P."/>
            <person name="Morton F."/>
            <person name="Nene V."/>
            <person name="O'Neil S."/>
            <person name="Price C."/>
            <person name="Quail M.A."/>
            <person name="Rabbinowitsch E."/>
            <person name="Rawlings N.D."/>
            <person name="Rutter S."/>
            <person name="Saunders D."/>
            <person name="Seeger K."/>
            <person name="Shah T."/>
            <person name="Squares R."/>
            <person name="Squares S."/>
            <person name="Tivey A."/>
            <person name="Walker A.R."/>
            <person name="Woodward J."/>
            <person name="Dobbelaere D.A.E."/>
            <person name="Langsley G."/>
            <person name="Rajandream M.A."/>
            <person name="McKeever D."/>
            <person name="Shiels B."/>
            <person name="Tait A."/>
            <person name="Barrell B.G."/>
            <person name="Hall N."/>
        </authorList>
    </citation>
    <scope>NUCLEOTIDE SEQUENCE [LARGE SCALE GENOMIC DNA]</scope>
    <source>
        <strain evidence="10">Ankara</strain>
    </source>
</reference>
<protein>
    <recommendedName>
        <fullName evidence="7">Palmitoyltransferase</fullName>
        <ecNumber evidence="7">2.3.1.225</ecNumber>
    </recommendedName>
</protein>
<name>Q4UA07_THEAN</name>
<dbReference type="OrthoDB" id="4096362at2759"/>
<proteinExistence type="inferred from homology"/>
<dbReference type="GO" id="GO:0006612">
    <property type="term" value="P:protein targeting to membrane"/>
    <property type="evidence" value="ECO:0007669"/>
    <property type="project" value="TreeGrafter"/>
</dbReference>
<feature type="transmembrane region" description="Helical" evidence="7">
    <location>
        <begin position="230"/>
        <end position="253"/>
    </location>
</feature>
<evidence type="ECO:0000313" key="9">
    <source>
        <dbReference type="EMBL" id="CAI76346.1"/>
    </source>
</evidence>
<evidence type="ECO:0000313" key="10">
    <source>
        <dbReference type="Proteomes" id="UP000001950"/>
    </source>
</evidence>
<comment type="domain">
    <text evidence="7">The DHHC domain is required for palmitoyltransferase activity.</text>
</comment>
<accession>Q4UA07</accession>
<dbReference type="Proteomes" id="UP000001950">
    <property type="component" value="Chromosome 4"/>
</dbReference>
<dbReference type="eggNOG" id="KOG1311">
    <property type="taxonomic scope" value="Eukaryota"/>
</dbReference>
<evidence type="ECO:0000256" key="7">
    <source>
        <dbReference type="RuleBase" id="RU079119"/>
    </source>
</evidence>
<dbReference type="EMBL" id="CR940353">
    <property type="protein sequence ID" value="CAI76346.1"/>
    <property type="molecule type" value="Genomic_DNA"/>
</dbReference>
<evidence type="ECO:0000256" key="6">
    <source>
        <dbReference type="ARBA" id="ARBA00023315"/>
    </source>
</evidence>
<gene>
    <name evidence="9" type="ORF">TA07715</name>
</gene>
<dbReference type="STRING" id="5874.Q4UA07"/>
<dbReference type="GO" id="GO:0005794">
    <property type="term" value="C:Golgi apparatus"/>
    <property type="evidence" value="ECO:0007669"/>
    <property type="project" value="TreeGrafter"/>
</dbReference>
<evidence type="ECO:0000259" key="8">
    <source>
        <dbReference type="Pfam" id="PF01529"/>
    </source>
</evidence>
<evidence type="ECO:0000256" key="3">
    <source>
        <dbReference type="ARBA" id="ARBA00022692"/>
    </source>
</evidence>
<sequence length="469" mass="54192">MTKTICKNDKSKDSKSCNVVLDKLKSFFANGDITTNKCFVRTATFTLLCIPHGIFWATQIPWFVKFNPYGFLVPIFFGILFIISLIFFFICSFINPGIIPKQNSNRDCYDLFTGFNRGNYRNKYSFRADKPLFLMINGRYLRVKYCETCNIYRPPRSVHCRLCDVCVNRFDHHCKWVGNCIGYNNYREFIAFIFTTFILIITMICLSIVRAVYITRGQNMLRLIIETTTILVYIVFFGWFIAGLAVYHSYLAFTNQTTNEQLKGVLKTFNPWNRGFLFNIREILFVKRKKLSYGSINDARKFMFKSDNINFRNKDDVKISKIYNPVSGFENPGNLYLIKDYLFDKRYVINSIESSNYSSLDNSVSWDHNYSFKELNSNEYKLDVPGNLGGCSGEPISGLDGLKGSTYSGESQSSESLGSSFKTLEETYNFLKNDLVNNKIGNISDDEIQSDRKNLKRKNGMDLAISSHH</sequence>
<dbReference type="AlphaFoldDB" id="Q4UA07"/>
<keyword evidence="5 7" id="KW-0472">Membrane</keyword>
<dbReference type="GO" id="GO:0005783">
    <property type="term" value="C:endoplasmic reticulum"/>
    <property type="evidence" value="ECO:0007669"/>
    <property type="project" value="TreeGrafter"/>
</dbReference>
<organism evidence="9 10">
    <name type="scientific">Theileria annulata</name>
    <dbReference type="NCBI Taxonomy" id="5874"/>
    <lineage>
        <taxon>Eukaryota</taxon>
        <taxon>Sar</taxon>
        <taxon>Alveolata</taxon>
        <taxon>Apicomplexa</taxon>
        <taxon>Aconoidasida</taxon>
        <taxon>Piroplasmida</taxon>
        <taxon>Theileriidae</taxon>
        <taxon>Theileria</taxon>
    </lineage>
</organism>
<dbReference type="Pfam" id="PF01529">
    <property type="entry name" value="DHHC"/>
    <property type="match status" value="1"/>
</dbReference>
<dbReference type="KEGG" id="tan:TA07715"/>
<evidence type="ECO:0000256" key="5">
    <source>
        <dbReference type="ARBA" id="ARBA00023136"/>
    </source>
</evidence>
<keyword evidence="10" id="KW-1185">Reference proteome</keyword>
<dbReference type="GeneID" id="3862582"/>
<feature type="transmembrane region" description="Helical" evidence="7">
    <location>
        <begin position="189"/>
        <end position="210"/>
    </location>
</feature>
<dbReference type="PROSITE" id="PS50216">
    <property type="entry name" value="DHHC"/>
    <property type="match status" value="1"/>
</dbReference>
<comment type="catalytic activity">
    <reaction evidence="7">
        <text>L-cysteinyl-[protein] + hexadecanoyl-CoA = S-hexadecanoyl-L-cysteinyl-[protein] + CoA</text>
        <dbReference type="Rhea" id="RHEA:36683"/>
        <dbReference type="Rhea" id="RHEA-COMP:10131"/>
        <dbReference type="Rhea" id="RHEA-COMP:11032"/>
        <dbReference type="ChEBI" id="CHEBI:29950"/>
        <dbReference type="ChEBI" id="CHEBI:57287"/>
        <dbReference type="ChEBI" id="CHEBI:57379"/>
        <dbReference type="ChEBI" id="CHEBI:74151"/>
        <dbReference type="EC" id="2.3.1.225"/>
    </reaction>
</comment>
<dbReference type="OMA" id="KCFVRTA"/>
<comment type="subcellular location">
    <subcellularLocation>
        <location evidence="1">Membrane</location>
        <topology evidence="1">Multi-pass membrane protein</topology>
    </subcellularLocation>
</comment>
<dbReference type="RefSeq" id="XP_952970.1">
    <property type="nucleotide sequence ID" value="XM_947877.1"/>
</dbReference>
<keyword evidence="4 7" id="KW-1133">Transmembrane helix</keyword>
<keyword evidence="6 7" id="KW-0012">Acyltransferase</keyword>
<comment type="similarity">
    <text evidence="7">Belongs to the DHHC palmitoyltransferase family.</text>
</comment>
<keyword evidence="2 7" id="KW-0808">Transferase</keyword>
<dbReference type="VEuPathDB" id="PiroplasmaDB:TA07715"/>
<keyword evidence="3 7" id="KW-0812">Transmembrane</keyword>
<dbReference type="InterPro" id="IPR001594">
    <property type="entry name" value="Palmitoyltrfase_DHHC"/>
</dbReference>
<evidence type="ECO:0000256" key="4">
    <source>
        <dbReference type="ARBA" id="ARBA00022989"/>
    </source>
</evidence>
<dbReference type="GO" id="GO:0019706">
    <property type="term" value="F:protein-cysteine S-palmitoyltransferase activity"/>
    <property type="evidence" value="ECO:0007669"/>
    <property type="project" value="UniProtKB-EC"/>
</dbReference>
<dbReference type="EC" id="2.3.1.225" evidence="7"/>
<dbReference type="PANTHER" id="PTHR22883">
    <property type="entry name" value="ZINC FINGER DHHC DOMAIN CONTAINING PROTEIN"/>
    <property type="match status" value="1"/>
</dbReference>
<evidence type="ECO:0000256" key="1">
    <source>
        <dbReference type="ARBA" id="ARBA00004141"/>
    </source>
</evidence>
<feature type="transmembrane region" description="Helical" evidence="7">
    <location>
        <begin position="69"/>
        <end position="94"/>
    </location>
</feature>
<evidence type="ECO:0000256" key="2">
    <source>
        <dbReference type="ARBA" id="ARBA00022679"/>
    </source>
</evidence>
<dbReference type="InterPro" id="IPR039859">
    <property type="entry name" value="PFA4/ZDH16/20/ERF2-like"/>
</dbReference>